<evidence type="ECO:0000259" key="1">
    <source>
        <dbReference type="PROSITE" id="PS51186"/>
    </source>
</evidence>
<dbReference type="GO" id="GO:0016747">
    <property type="term" value="F:acyltransferase activity, transferring groups other than amino-acyl groups"/>
    <property type="evidence" value="ECO:0007669"/>
    <property type="project" value="InterPro"/>
</dbReference>
<reference evidence="2" key="1">
    <citation type="journal article" date="2020" name="Nature">
        <title>Giant virus diversity and host interactions through global metagenomics.</title>
        <authorList>
            <person name="Schulz F."/>
            <person name="Roux S."/>
            <person name="Paez-Espino D."/>
            <person name="Jungbluth S."/>
            <person name="Walsh D.A."/>
            <person name="Denef V.J."/>
            <person name="McMahon K.D."/>
            <person name="Konstantinidis K.T."/>
            <person name="Eloe-Fadrosh E.A."/>
            <person name="Kyrpides N.C."/>
            <person name="Woyke T."/>
        </authorList>
    </citation>
    <scope>NUCLEOTIDE SEQUENCE</scope>
    <source>
        <strain evidence="2">GVMAG-M-3300014204-73</strain>
    </source>
</reference>
<dbReference type="Pfam" id="PF00583">
    <property type="entry name" value="Acetyltransf_1"/>
    <property type="match status" value="1"/>
</dbReference>
<feature type="domain" description="N-acetyltransferase" evidence="1">
    <location>
        <begin position="1"/>
        <end position="146"/>
    </location>
</feature>
<dbReference type="AlphaFoldDB" id="A0A6C0BL27"/>
<dbReference type="CDD" id="cd04301">
    <property type="entry name" value="NAT_SF"/>
    <property type="match status" value="1"/>
</dbReference>
<evidence type="ECO:0000313" key="2">
    <source>
        <dbReference type="EMBL" id="QHS92374.1"/>
    </source>
</evidence>
<dbReference type="PROSITE" id="PS51186">
    <property type="entry name" value="GNAT"/>
    <property type="match status" value="1"/>
</dbReference>
<dbReference type="InterPro" id="IPR016181">
    <property type="entry name" value="Acyl_CoA_acyltransferase"/>
</dbReference>
<protein>
    <recommendedName>
        <fullName evidence="1">N-acetyltransferase domain-containing protein</fullName>
    </recommendedName>
</protein>
<dbReference type="InterPro" id="IPR000182">
    <property type="entry name" value="GNAT_dom"/>
</dbReference>
<dbReference type="SUPFAM" id="SSF55729">
    <property type="entry name" value="Acyl-CoA N-acyltransferases (Nat)"/>
    <property type="match status" value="1"/>
</dbReference>
<dbReference type="EMBL" id="MN739178">
    <property type="protein sequence ID" value="QHS92374.1"/>
    <property type="molecule type" value="Genomic_DNA"/>
</dbReference>
<name>A0A6C0BL27_9ZZZZ</name>
<accession>A0A6C0BL27</accession>
<dbReference type="Gene3D" id="3.40.630.30">
    <property type="match status" value="1"/>
</dbReference>
<proteinExistence type="predicted"/>
<organism evidence="2">
    <name type="scientific">viral metagenome</name>
    <dbReference type="NCBI Taxonomy" id="1070528"/>
    <lineage>
        <taxon>unclassified sequences</taxon>
        <taxon>metagenomes</taxon>
        <taxon>organismal metagenomes</taxon>
    </lineage>
</organism>
<sequence>MDLKIESDIIDICLFSDSGSQIRNLIPFITRFFLRSLIKLESLGSLQWYGLFTHEGRMIAFCMIGTINPHAVFLYNVAVVPEQRHRGVGTQLMNQLLSHFPHQIVYLFVNKTNHPAFQLYRHFGFTTTTTSYVPPPGEICMERHGTSSDLI</sequence>